<dbReference type="InterPro" id="IPR027408">
    <property type="entry name" value="PNPase/RNase_PH_dom_sf"/>
</dbReference>
<comment type="subcellular location">
    <subcellularLocation>
        <location evidence="2">Cytoplasm</location>
    </subcellularLocation>
    <subcellularLocation>
        <location evidence="1">Nucleus</location>
    </subcellularLocation>
</comment>
<sequence length="422" mass="47079">MISNCEKQFVLQSIRNGKRLDGREFDEFRELELRFGSDYGCCYATLGETKVVAQVSCSLTEPRPMRPTEGCLFINVEISEAVCPSYDTGHQPHLATHANRLLEKCIKESNCLDLEALCLTAAEQVFDIRVDVTVLNYDGNLLTCCSVATLAALAHFKTPAVTVEDSEIIIHPIREKAPVPLSLHHFPILVSFAVFCDGEHTVVDPTEIEEKVSEGELVVGMNNYRELCGLHFSGRAIGNKDLILSCSSRAALIASDCVKRMKEVLEIDQKTRDKNRGESDGLTECIHLDRLLSASRDRQALRLQPEQVEKVLSRAKINQHMEIDVPEEETSEVEEEENEKMFTKIDKEGGVTISAMGASDFGKEWVPSGGKSTWESTGLSNEEESSDEDDVNYVKTITDEDRIIDKIELSGESEEEETVILK</sequence>
<dbReference type="GO" id="GO:0071038">
    <property type="term" value="P:TRAMP-dependent tRNA surveillance pathway"/>
    <property type="evidence" value="ECO:0007669"/>
    <property type="project" value="TreeGrafter"/>
</dbReference>
<evidence type="ECO:0000313" key="13">
    <source>
        <dbReference type="Proteomes" id="UP001152798"/>
    </source>
</evidence>
<dbReference type="InterPro" id="IPR015847">
    <property type="entry name" value="ExoRNase_PH_dom2"/>
</dbReference>
<evidence type="ECO:0000256" key="8">
    <source>
        <dbReference type="ARBA" id="ARBA00032660"/>
    </source>
</evidence>
<keyword evidence="13" id="KW-1185">Reference proteome</keyword>
<dbReference type="GO" id="GO:0071035">
    <property type="term" value="P:nuclear polyadenylation-dependent rRNA catabolic process"/>
    <property type="evidence" value="ECO:0007669"/>
    <property type="project" value="TreeGrafter"/>
</dbReference>
<dbReference type="InterPro" id="IPR020568">
    <property type="entry name" value="Ribosomal_Su5_D2-typ_SF"/>
</dbReference>
<evidence type="ECO:0000256" key="4">
    <source>
        <dbReference type="ARBA" id="ARBA00019572"/>
    </source>
</evidence>
<feature type="compositionally biased region" description="Polar residues" evidence="9">
    <location>
        <begin position="370"/>
        <end position="379"/>
    </location>
</feature>
<dbReference type="GO" id="GO:0000177">
    <property type="term" value="C:cytoplasmic exosome (RNase complex)"/>
    <property type="evidence" value="ECO:0007669"/>
    <property type="project" value="TreeGrafter"/>
</dbReference>
<keyword evidence="7" id="KW-0539">Nucleus</keyword>
<evidence type="ECO:0000256" key="5">
    <source>
        <dbReference type="ARBA" id="ARBA00022490"/>
    </source>
</evidence>
<dbReference type="GO" id="GO:0034475">
    <property type="term" value="P:U4 snRNA 3'-end processing"/>
    <property type="evidence" value="ECO:0007669"/>
    <property type="project" value="TreeGrafter"/>
</dbReference>
<reference evidence="12" key="1">
    <citation type="submission" date="2022-01" db="EMBL/GenBank/DDBJ databases">
        <authorList>
            <person name="King R."/>
        </authorList>
    </citation>
    <scope>NUCLEOTIDE SEQUENCE</scope>
</reference>
<dbReference type="SUPFAM" id="SSF55666">
    <property type="entry name" value="Ribonuclease PH domain 2-like"/>
    <property type="match status" value="1"/>
</dbReference>
<feature type="domain" description="Exoribonuclease phosphorolytic" evidence="11">
    <location>
        <begin position="185"/>
        <end position="246"/>
    </location>
</feature>
<dbReference type="GO" id="GO:0000176">
    <property type="term" value="C:nuclear exosome (RNase complex)"/>
    <property type="evidence" value="ECO:0007669"/>
    <property type="project" value="TreeGrafter"/>
</dbReference>
<comment type="similarity">
    <text evidence="3">Belongs to the RNase PH family.</text>
</comment>
<dbReference type="GO" id="GO:0016075">
    <property type="term" value="P:rRNA catabolic process"/>
    <property type="evidence" value="ECO:0007669"/>
    <property type="project" value="TreeGrafter"/>
</dbReference>
<dbReference type="GO" id="GO:0034476">
    <property type="term" value="P:U5 snRNA 3'-end processing"/>
    <property type="evidence" value="ECO:0007669"/>
    <property type="project" value="TreeGrafter"/>
</dbReference>
<gene>
    <name evidence="12" type="ORF">NEZAVI_LOCUS11708</name>
</gene>
<dbReference type="InterPro" id="IPR036345">
    <property type="entry name" value="ExoRNase_PH_dom2_sf"/>
</dbReference>
<dbReference type="InterPro" id="IPR050590">
    <property type="entry name" value="Exosome_comp_Rrp42_subfam"/>
</dbReference>
<evidence type="ECO:0000256" key="9">
    <source>
        <dbReference type="SAM" id="MobiDB-lite"/>
    </source>
</evidence>
<evidence type="ECO:0000256" key="2">
    <source>
        <dbReference type="ARBA" id="ARBA00004496"/>
    </source>
</evidence>
<dbReference type="Gene3D" id="3.30.230.70">
    <property type="entry name" value="GHMP Kinase, N-terminal domain"/>
    <property type="match status" value="1"/>
</dbReference>
<protein>
    <recommendedName>
        <fullName evidence="4">Exosome complex component RRP45</fullName>
    </recommendedName>
    <alternativeName>
        <fullName evidence="8">Exosome component 9</fullName>
    </alternativeName>
</protein>
<dbReference type="Pfam" id="PF01138">
    <property type="entry name" value="RNase_PH"/>
    <property type="match status" value="1"/>
</dbReference>
<dbReference type="CDD" id="cd11368">
    <property type="entry name" value="RNase_PH_RRP45"/>
    <property type="match status" value="1"/>
</dbReference>
<dbReference type="PANTHER" id="PTHR11097:SF14">
    <property type="entry name" value="EXOSOME COMPLEX COMPONENT RRP45"/>
    <property type="match status" value="1"/>
</dbReference>
<feature type="compositionally biased region" description="Acidic residues" evidence="9">
    <location>
        <begin position="381"/>
        <end position="390"/>
    </location>
</feature>
<proteinExistence type="inferred from homology"/>
<dbReference type="GO" id="GO:0035925">
    <property type="term" value="F:mRNA 3'-UTR AU-rich region binding"/>
    <property type="evidence" value="ECO:0007669"/>
    <property type="project" value="TreeGrafter"/>
</dbReference>
<organism evidence="12 13">
    <name type="scientific">Nezara viridula</name>
    <name type="common">Southern green stink bug</name>
    <name type="synonym">Cimex viridulus</name>
    <dbReference type="NCBI Taxonomy" id="85310"/>
    <lineage>
        <taxon>Eukaryota</taxon>
        <taxon>Metazoa</taxon>
        <taxon>Ecdysozoa</taxon>
        <taxon>Arthropoda</taxon>
        <taxon>Hexapoda</taxon>
        <taxon>Insecta</taxon>
        <taxon>Pterygota</taxon>
        <taxon>Neoptera</taxon>
        <taxon>Paraneoptera</taxon>
        <taxon>Hemiptera</taxon>
        <taxon>Heteroptera</taxon>
        <taxon>Panheteroptera</taxon>
        <taxon>Pentatomomorpha</taxon>
        <taxon>Pentatomoidea</taxon>
        <taxon>Pentatomidae</taxon>
        <taxon>Pentatominae</taxon>
        <taxon>Nezara</taxon>
    </lineage>
</organism>
<evidence type="ECO:0000256" key="1">
    <source>
        <dbReference type="ARBA" id="ARBA00004123"/>
    </source>
</evidence>
<dbReference type="EMBL" id="OV725081">
    <property type="protein sequence ID" value="CAH1403034.1"/>
    <property type="molecule type" value="Genomic_DNA"/>
</dbReference>
<dbReference type="GO" id="GO:0000467">
    <property type="term" value="P:exonucleolytic trimming to generate mature 3'-end of 5.8S rRNA from tricistronic rRNA transcript (SSU-rRNA, 5.8S rRNA, LSU-rRNA)"/>
    <property type="evidence" value="ECO:0007669"/>
    <property type="project" value="TreeGrafter"/>
</dbReference>
<evidence type="ECO:0000256" key="6">
    <source>
        <dbReference type="ARBA" id="ARBA00022884"/>
    </source>
</evidence>
<accession>A0A9P0HJ45</accession>
<evidence type="ECO:0000259" key="11">
    <source>
        <dbReference type="Pfam" id="PF03725"/>
    </source>
</evidence>
<evidence type="ECO:0000256" key="3">
    <source>
        <dbReference type="ARBA" id="ARBA00006678"/>
    </source>
</evidence>
<dbReference type="AlphaFoldDB" id="A0A9P0HJ45"/>
<keyword evidence="6" id="KW-0694">RNA-binding</keyword>
<dbReference type="Proteomes" id="UP001152798">
    <property type="component" value="Chromosome 5"/>
</dbReference>
<dbReference type="OrthoDB" id="10264038at2759"/>
<dbReference type="InterPro" id="IPR001247">
    <property type="entry name" value="ExoRNase_PH_dom1"/>
</dbReference>
<evidence type="ECO:0000313" key="12">
    <source>
        <dbReference type="EMBL" id="CAH1403034.1"/>
    </source>
</evidence>
<dbReference type="GO" id="GO:0071028">
    <property type="term" value="P:nuclear mRNA surveillance"/>
    <property type="evidence" value="ECO:0007669"/>
    <property type="project" value="TreeGrafter"/>
</dbReference>
<dbReference type="Pfam" id="PF03725">
    <property type="entry name" value="RNase_PH_C"/>
    <property type="match status" value="1"/>
</dbReference>
<evidence type="ECO:0000256" key="7">
    <source>
        <dbReference type="ARBA" id="ARBA00023242"/>
    </source>
</evidence>
<name>A0A9P0HJ45_NEZVI</name>
<dbReference type="GO" id="GO:0034473">
    <property type="term" value="P:U1 snRNA 3'-end processing"/>
    <property type="evidence" value="ECO:0007669"/>
    <property type="project" value="TreeGrafter"/>
</dbReference>
<feature type="region of interest" description="Disordered" evidence="9">
    <location>
        <begin position="359"/>
        <end position="390"/>
    </location>
</feature>
<feature type="domain" description="Exoribonuclease phosphorolytic" evidence="10">
    <location>
        <begin position="27"/>
        <end position="159"/>
    </location>
</feature>
<dbReference type="SUPFAM" id="SSF54211">
    <property type="entry name" value="Ribosomal protein S5 domain 2-like"/>
    <property type="match status" value="1"/>
</dbReference>
<dbReference type="InterPro" id="IPR033100">
    <property type="entry name" value="Rrp45"/>
</dbReference>
<evidence type="ECO:0000259" key="10">
    <source>
        <dbReference type="Pfam" id="PF01138"/>
    </source>
</evidence>
<dbReference type="PANTHER" id="PTHR11097">
    <property type="entry name" value="EXOSOME COMPLEX EXONUCLEASE RIBOSOMAL RNA PROCESSING PROTEIN"/>
    <property type="match status" value="1"/>
</dbReference>
<keyword evidence="5" id="KW-0963">Cytoplasm</keyword>